<dbReference type="FunFam" id="3.40.50.300:FF:000224">
    <property type="entry name" value="Energy-coupling factor transporter ATP-binding protein EcfA"/>
    <property type="match status" value="1"/>
</dbReference>
<dbReference type="PROSITE" id="PS50893">
    <property type="entry name" value="ABC_TRANSPORTER_2"/>
    <property type="match status" value="1"/>
</dbReference>
<evidence type="ECO:0000256" key="3">
    <source>
        <dbReference type="ARBA" id="ARBA00022448"/>
    </source>
</evidence>
<evidence type="ECO:0000256" key="4">
    <source>
        <dbReference type="ARBA" id="ARBA00022475"/>
    </source>
</evidence>
<dbReference type="InterPro" id="IPR003593">
    <property type="entry name" value="AAA+_ATPase"/>
</dbReference>
<evidence type="ECO:0000256" key="1">
    <source>
        <dbReference type="ARBA" id="ARBA00004202"/>
    </source>
</evidence>
<evidence type="ECO:0000313" key="11">
    <source>
        <dbReference type="Proteomes" id="UP000233440"/>
    </source>
</evidence>
<dbReference type="GO" id="GO:0016887">
    <property type="term" value="F:ATP hydrolysis activity"/>
    <property type="evidence" value="ECO:0007669"/>
    <property type="project" value="InterPro"/>
</dbReference>
<dbReference type="PANTHER" id="PTHR43553">
    <property type="entry name" value="HEAVY METAL TRANSPORTER"/>
    <property type="match status" value="1"/>
</dbReference>
<feature type="domain" description="ABC transporter" evidence="9">
    <location>
        <begin position="4"/>
        <end position="245"/>
    </location>
</feature>
<evidence type="ECO:0000313" key="10">
    <source>
        <dbReference type="EMBL" id="PKR86323.1"/>
    </source>
</evidence>
<dbReference type="GO" id="GO:0005524">
    <property type="term" value="F:ATP binding"/>
    <property type="evidence" value="ECO:0007669"/>
    <property type="project" value="UniProtKB-KW"/>
</dbReference>
<keyword evidence="11" id="KW-1185">Reference proteome</keyword>
<dbReference type="Proteomes" id="UP000233440">
    <property type="component" value="Unassembled WGS sequence"/>
</dbReference>
<evidence type="ECO:0000256" key="8">
    <source>
        <dbReference type="ARBA" id="ARBA00023136"/>
    </source>
</evidence>
<dbReference type="RefSeq" id="WP_101352961.1">
    <property type="nucleotide sequence ID" value="NZ_PIQO01000002.1"/>
</dbReference>
<name>A0A2N3LP73_9BACI</name>
<evidence type="ECO:0000256" key="5">
    <source>
        <dbReference type="ARBA" id="ARBA00022741"/>
    </source>
</evidence>
<dbReference type="AlphaFoldDB" id="A0A2N3LP73"/>
<protein>
    <submittedName>
        <fullName evidence="10">Cobalt ABC transporter ATP-binding protein</fullName>
    </submittedName>
</protein>
<dbReference type="InterPro" id="IPR027417">
    <property type="entry name" value="P-loop_NTPase"/>
</dbReference>
<dbReference type="EMBL" id="PIQO01000002">
    <property type="protein sequence ID" value="PKR86323.1"/>
    <property type="molecule type" value="Genomic_DNA"/>
</dbReference>
<dbReference type="SMART" id="SM00382">
    <property type="entry name" value="AAA"/>
    <property type="match status" value="1"/>
</dbReference>
<organism evidence="10 11">
    <name type="scientific">Heyndrickxia camelliae</name>
    <dbReference type="NCBI Taxonomy" id="1707093"/>
    <lineage>
        <taxon>Bacteria</taxon>
        <taxon>Bacillati</taxon>
        <taxon>Bacillota</taxon>
        <taxon>Bacilli</taxon>
        <taxon>Bacillales</taxon>
        <taxon>Bacillaceae</taxon>
        <taxon>Heyndrickxia</taxon>
    </lineage>
</organism>
<comment type="subcellular location">
    <subcellularLocation>
        <location evidence="1">Cell membrane</location>
        <topology evidence="1">Peripheral membrane protein</topology>
    </subcellularLocation>
</comment>
<keyword evidence="7" id="KW-1278">Translocase</keyword>
<dbReference type="InterPro" id="IPR003439">
    <property type="entry name" value="ABC_transporter-like_ATP-bd"/>
</dbReference>
<keyword evidence="4" id="KW-1003">Cell membrane</keyword>
<evidence type="ECO:0000256" key="6">
    <source>
        <dbReference type="ARBA" id="ARBA00022840"/>
    </source>
</evidence>
<evidence type="ECO:0000256" key="2">
    <source>
        <dbReference type="ARBA" id="ARBA00005417"/>
    </source>
</evidence>
<dbReference type="GO" id="GO:0042626">
    <property type="term" value="F:ATPase-coupled transmembrane transporter activity"/>
    <property type="evidence" value="ECO:0007669"/>
    <property type="project" value="TreeGrafter"/>
</dbReference>
<keyword evidence="6 10" id="KW-0067">ATP-binding</keyword>
<dbReference type="PROSITE" id="PS00211">
    <property type="entry name" value="ABC_TRANSPORTER_1"/>
    <property type="match status" value="1"/>
</dbReference>
<dbReference type="Pfam" id="PF00005">
    <property type="entry name" value="ABC_tran"/>
    <property type="match status" value="1"/>
</dbReference>
<proteinExistence type="inferred from homology"/>
<comment type="caution">
    <text evidence="10">The sequence shown here is derived from an EMBL/GenBank/DDBJ whole genome shotgun (WGS) entry which is preliminary data.</text>
</comment>
<dbReference type="CDD" id="cd03225">
    <property type="entry name" value="ABC_cobalt_CbiO_domain1"/>
    <property type="match status" value="1"/>
</dbReference>
<keyword evidence="5" id="KW-0547">Nucleotide-binding</keyword>
<dbReference type="GO" id="GO:0043190">
    <property type="term" value="C:ATP-binding cassette (ABC) transporter complex"/>
    <property type="evidence" value="ECO:0007669"/>
    <property type="project" value="TreeGrafter"/>
</dbReference>
<sequence>MNIIRVEGLKYKYPHTDKLALDDLTFDIKKGEFIGIVGKNTAGKSTLCYALTGLVPHFFKGAYGGQVYVDDLEILKSDISDISLKAGLVFENPFSQMTGSKYTVAEEIAFGLENMGLDREEMITRINESLLLLDIEHIKDKNPFSLSGGQMQRLAIASVIAMRPDVLILDEPTSQLDPQGTEEVFKVVEKLTKEGITIIMAEHKIEKIAQYSDRVMLLHNGRLIDFDTPQKVFSREDILDFGVSPPIFTKICRVLNIRDANTDLYPVTLEQVPKKELTLSKETISKRR</sequence>
<keyword evidence="3" id="KW-0813">Transport</keyword>
<dbReference type="Gene3D" id="3.40.50.300">
    <property type="entry name" value="P-loop containing nucleotide triphosphate hydrolases"/>
    <property type="match status" value="1"/>
</dbReference>
<dbReference type="InterPro" id="IPR015856">
    <property type="entry name" value="ABC_transpr_CbiO/EcfA_su"/>
</dbReference>
<evidence type="ECO:0000256" key="7">
    <source>
        <dbReference type="ARBA" id="ARBA00022967"/>
    </source>
</evidence>
<dbReference type="PANTHER" id="PTHR43553:SF24">
    <property type="entry name" value="ENERGY-COUPLING FACTOR TRANSPORTER ATP-BINDING PROTEIN ECFA1"/>
    <property type="match status" value="1"/>
</dbReference>
<comment type="similarity">
    <text evidence="2">Belongs to the ABC transporter superfamily.</text>
</comment>
<gene>
    <name evidence="10" type="ORF">CWO92_04280</name>
</gene>
<dbReference type="GO" id="GO:0015087">
    <property type="term" value="F:cobalt ion transmembrane transporter activity"/>
    <property type="evidence" value="ECO:0007669"/>
    <property type="project" value="UniProtKB-ARBA"/>
</dbReference>
<evidence type="ECO:0000259" key="9">
    <source>
        <dbReference type="PROSITE" id="PS50893"/>
    </source>
</evidence>
<dbReference type="InterPro" id="IPR017871">
    <property type="entry name" value="ABC_transporter-like_CS"/>
</dbReference>
<keyword evidence="8" id="KW-0472">Membrane</keyword>
<reference evidence="10 11" key="1">
    <citation type="submission" date="2017-11" db="EMBL/GenBank/DDBJ databases">
        <title>Bacillus camelliae sp. nov., isolated from pu'er tea.</title>
        <authorList>
            <person name="Niu L."/>
        </authorList>
    </citation>
    <scope>NUCLEOTIDE SEQUENCE [LARGE SCALE GENOMIC DNA]</scope>
    <source>
        <strain evidence="10 11">7578-1</strain>
    </source>
</reference>
<dbReference type="InterPro" id="IPR050095">
    <property type="entry name" value="ECF_ABC_transporter_ATP-bd"/>
</dbReference>
<accession>A0A2N3LP73</accession>
<dbReference type="SUPFAM" id="SSF52540">
    <property type="entry name" value="P-loop containing nucleoside triphosphate hydrolases"/>
    <property type="match status" value="1"/>
</dbReference>
<dbReference type="OrthoDB" id="501320at2"/>